<dbReference type="PANTHER" id="PTHR10359:SF19">
    <property type="entry name" value="DNA REPAIR GLYCOSYLASE MJ1434-RELATED"/>
    <property type="match status" value="1"/>
</dbReference>
<dbReference type="InterPro" id="IPR011257">
    <property type="entry name" value="DNA_glycosylase"/>
</dbReference>
<keyword evidence="3" id="KW-0227">DNA damage</keyword>
<protein>
    <submittedName>
        <fullName evidence="8">Endonuclease III</fullName>
        <ecNumber evidence="8">4.2.99.18</ecNumber>
    </submittedName>
</protein>
<dbReference type="GO" id="GO:0140078">
    <property type="term" value="F:class I DNA-(apurinic or apyrimidinic site) endonuclease activity"/>
    <property type="evidence" value="ECO:0007669"/>
    <property type="project" value="UniProtKB-EC"/>
</dbReference>
<sequence>MKESAQNLNTEKKGLKPVIRKIYDCLLGSYGPQGWWPLTELRESGGTNPTKTGSIQGYHPADYTYPQTRNQQFEIICGALLTQNTSWIQVEKALLNLKDILSLKQTHSFSPEVILSLDPEVLKEAIRPAGYYNQKAVRLKNLAFWFLELEDRIPARKELLSLKGVGPETADSILLYAFKQPSFVVDAYTKRIVTNLGLVDEKAGYNEIKALFEENLLEDLAVYQEYHALLVEHAKRYYQKKSIWTNDEILKCIL</sequence>
<keyword evidence="8" id="KW-0378">Hydrolase</keyword>
<keyword evidence="8" id="KW-0255">Endonuclease</keyword>
<accession>A0A0E3LHC6</accession>
<dbReference type="Pfam" id="PF00730">
    <property type="entry name" value="HhH-GPD"/>
    <property type="match status" value="1"/>
</dbReference>
<keyword evidence="2" id="KW-0479">Metal-binding</keyword>
<dbReference type="GeneID" id="24810215"/>
<evidence type="ECO:0000256" key="3">
    <source>
        <dbReference type="ARBA" id="ARBA00022763"/>
    </source>
</evidence>
<dbReference type="RefSeq" id="WP_048120466.1">
    <property type="nucleotide sequence ID" value="NZ_CP009520.1"/>
</dbReference>
<dbReference type="HOGENOM" id="CLU_012862_6_0_2"/>
<dbReference type="Pfam" id="PF00633">
    <property type="entry name" value="HHH"/>
    <property type="match status" value="1"/>
</dbReference>
<keyword evidence="6" id="KW-0234">DNA repair</keyword>
<evidence type="ECO:0000256" key="6">
    <source>
        <dbReference type="ARBA" id="ARBA00023204"/>
    </source>
</evidence>
<keyword evidence="4" id="KW-0408">Iron</keyword>
<dbReference type="EC" id="4.2.99.18" evidence="8"/>
<feature type="domain" description="HhH-GPD" evidence="7">
    <location>
        <begin position="81"/>
        <end position="236"/>
    </location>
</feature>
<dbReference type="PANTHER" id="PTHR10359">
    <property type="entry name" value="A/G-SPECIFIC ADENINE GLYCOSYLASE/ENDONUCLEASE III"/>
    <property type="match status" value="1"/>
</dbReference>
<evidence type="ECO:0000256" key="1">
    <source>
        <dbReference type="ARBA" id="ARBA00022485"/>
    </source>
</evidence>
<dbReference type="SUPFAM" id="SSF48150">
    <property type="entry name" value="DNA-glycosylase"/>
    <property type="match status" value="1"/>
</dbReference>
<keyword evidence="9" id="KW-1185">Reference proteome</keyword>
<proteinExistence type="predicted"/>
<evidence type="ECO:0000313" key="9">
    <source>
        <dbReference type="Proteomes" id="UP000033096"/>
    </source>
</evidence>
<dbReference type="Proteomes" id="UP000033096">
    <property type="component" value="Chromosome"/>
</dbReference>
<dbReference type="Gene3D" id="1.10.340.30">
    <property type="entry name" value="Hypothetical protein, domain 2"/>
    <property type="match status" value="1"/>
</dbReference>
<keyword evidence="5" id="KW-0411">Iron-sulfur</keyword>
<keyword evidence="8" id="KW-0456">Lyase</keyword>
<organism evidence="8 9">
    <name type="scientific">Methanosarcina vacuolata Z-761</name>
    <dbReference type="NCBI Taxonomy" id="1434123"/>
    <lineage>
        <taxon>Archaea</taxon>
        <taxon>Methanobacteriati</taxon>
        <taxon>Methanobacteriota</taxon>
        <taxon>Stenosarchaea group</taxon>
        <taxon>Methanomicrobia</taxon>
        <taxon>Methanosarcinales</taxon>
        <taxon>Methanosarcinaceae</taxon>
        <taxon>Methanosarcina</taxon>
    </lineage>
</organism>
<evidence type="ECO:0000256" key="4">
    <source>
        <dbReference type="ARBA" id="ARBA00023004"/>
    </source>
</evidence>
<dbReference type="InterPro" id="IPR000445">
    <property type="entry name" value="HhH_motif"/>
</dbReference>
<dbReference type="GO" id="GO:0051539">
    <property type="term" value="F:4 iron, 4 sulfur cluster binding"/>
    <property type="evidence" value="ECO:0007669"/>
    <property type="project" value="UniProtKB-KW"/>
</dbReference>
<dbReference type="CDD" id="cd00056">
    <property type="entry name" value="ENDO3c"/>
    <property type="match status" value="1"/>
</dbReference>
<gene>
    <name evidence="8" type="ORF">MSVAZ_1767</name>
</gene>
<dbReference type="PATRIC" id="fig|1434123.4.peg.2145"/>
<evidence type="ECO:0000256" key="2">
    <source>
        <dbReference type="ARBA" id="ARBA00022723"/>
    </source>
</evidence>
<dbReference type="GO" id="GO:0046872">
    <property type="term" value="F:metal ion binding"/>
    <property type="evidence" value="ECO:0007669"/>
    <property type="project" value="UniProtKB-KW"/>
</dbReference>
<dbReference type="SMART" id="SM00478">
    <property type="entry name" value="ENDO3c"/>
    <property type="match status" value="1"/>
</dbReference>
<dbReference type="GO" id="GO:0006284">
    <property type="term" value="P:base-excision repair"/>
    <property type="evidence" value="ECO:0007669"/>
    <property type="project" value="InterPro"/>
</dbReference>
<name>A0A0E3LHC6_9EURY</name>
<dbReference type="KEGG" id="mvc:MSVAZ_1767"/>
<evidence type="ECO:0000259" key="7">
    <source>
        <dbReference type="SMART" id="SM00478"/>
    </source>
</evidence>
<evidence type="ECO:0000313" key="8">
    <source>
        <dbReference type="EMBL" id="AKB44036.1"/>
    </source>
</evidence>
<dbReference type="EMBL" id="CP009520">
    <property type="protein sequence ID" value="AKB44036.1"/>
    <property type="molecule type" value="Genomic_DNA"/>
</dbReference>
<dbReference type="AlphaFoldDB" id="A0A0E3LHC6"/>
<reference evidence="8 9" key="1">
    <citation type="submission" date="2014-07" db="EMBL/GenBank/DDBJ databases">
        <title>Methanogenic archaea and the global carbon cycle.</title>
        <authorList>
            <person name="Henriksen J.R."/>
            <person name="Luke J."/>
            <person name="Reinhart S."/>
            <person name="Benedict M.N."/>
            <person name="Youngblut N.D."/>
            <person name="Metcalf M.E."/>
            <person name="Whitaker R.J."/>
            <person name="Metcalf W.W."/>
        </authorList>
    </citation>
    <scope>NUCLEOTIDE SEQUENCE [LARGE SCALE GENOMIC DNA]</scope>
    <source>
        <strain evidence="8 9">Z-761</strain>
    </source>
</reference>
<dbReference type="GO" id="GO:0019104">
    <property type="term" value="F:DNA N-glycosylase activity"/>
    <property type="evidence" value="ECO:0007669"/>
    <property type="project" value="UniProtKB-ARBA"/>
</dbReference>
<keyword evidence="1" id="KW-0004">4Fe-4S</keyword>
<dbReference type="InterPro" id="IPR003265">
    <property type="entry name" value="HhH-GPD_domain"/>
</dbReference>
<keyword evidence="8" id="KW-0540">Nuclease</keyword>
<dbReference type="GO" id="GO:0003677">
    <property type="term" value="F:DNA binding"/>
    <property type="evidence" value="ECO:0007669"/>
    <property type="project" value="InterPro"/>
</dbReference>
<evidence type="ECO:0000256" key="5">
    <source>
        <dbReference type="ARBA" id="ARBA00023014"/>
    </source>
</evidence>